<accession>A0AAV9RBN5</accession>
<comment type="caution">
    <text evidence="2">The sequence shown here is derived from an EMBL/GenBank/DDBJ whole genome shotgun (WGS) entry which is preliminary data.</text>
</comment>
<evidence type="ECO:0000256" key="1">
    <source>
        <dbReference type="SAM" id="Phobius"/>
    </source>
</evidence>
<reference evidence="2 3" key="1">
    <citation type="submission" date="2021-06" db="EMBL/GenBank/DDBJ databases">
        <authorList>
            <person name="Palmer J.M."/>
        </authorList>
    </citation>
    <scope>NUCLEOTIDE SEQUENCE [LARGE SCALE GENOMIC DNA]</scope>
    <source>
        <strain evidence="2 3">MEX-2019</strain>
        <tissue evidence="2">Muscle</tissue>
    </source>
</reference>
<organism evidence="2 3">
    <name type="scientific">Crenichthys baileyi</name>
    <name type="common">White River springfish</name>
    <dbReference type="NCBI Taxonomy" id="28760"/>
    <lineage>
        <taxon>Eukaryota</taxon>
        <taxon>Metazoa</taxon>
        <taxon>Chordata</taxon>
        <taxon>Craniata</taxon>
        <taxon>Vertebrata</taxon>
        <taxon>Euteleostomi</taxon>
        <taxon>Actinopterygii</taxon>
        <taxon>Neopterygii</taxon>
        <taxon>Teleostei</taxon>
        <taxon>Neoteleostei</taxon>
        <taxon>Acanthomorphata</taxon>
        <taxon>Ovalentaria</taxon>
        <taxon>Atherinomorphae</taxon>
        <taxon>Cyprinodontiformes</taxon>
        <taxon>Goodeidae</taxon>
        <taxon>Crenichthys</taxon>
    </lineage>
</organism>
<dbReference type="EMBL" id="JAHHUM010002096">
    <property type="protein sequence ID" value="KAK5606229.1"/>
    <property type="molecule type" value="Genomic_DNA"/>
</dbReference>
<dbReference type="AlphaFoldDB" id="A0AAV9RBN5"/>
<sequence>MAPYLCAVSCDNMASSCLKPLAIFGKKSTSPGGTTSDDQGFAPCSKRWLVLLQSGHYYYCSPFFTCFSSGSSFCGERGRSTFCSLTCGASVSYWTKLDFLSCSSFLSGLLMFPSRFMHLFLSSVPVGSWFIWVLQQMVLSTSVKMINSQN</sequence>
<evidence type="ECO:0000313" key="3">
    <source>
        <dbReference type="Proteomes" id="UP001311232"/>
    </source>
</evidence>
<keyword evidence="3" id="KW-1185">Reference proteome</keyword>
<evidence type="ECO:0000313" key="2">
    <source>
        <dbReference type="EMBL" id="KAK5606229.1"/>
    </source>
</evidence>
<keyword evidence="1" id="KW-0472">Membrane</keyword>
<protein>
    <submittedName>
        <fullName evidence="2">Uncharacterized protein</fullName>
    </submittedName>
</protein>
<dbReference type="Proteomes" id="UP001311232">
    <property type="component" value="Unassembled WGS sequence"/>
</dbReference>
<keyword evidence="1" id="KW-1133">Transmembrane helix</keyword>
<keyword evidence="1" id="KW-0812">Transmembrane</keyword>
<name>A0AAV9RBN5_9TELE</name>
<gene>
    <name evidence="2" type="ORF">CRENBAI_025034</name>
</gene>
<proteinExistence type="predicted"/>
<feature type="transmembrane region" description="Helical" evidence="1">
    <location>
        <begin position="116"/>
        <end position="135"/>
    </location>
</feature>